<accession>A0ABQ7I378</accession>
<name>A0ABQ7I378_9HELO</name>
<comment type="caution">
    <text evidence="4">The sequence shown here is derived from an EMBL/GenBank/DDBJ whole genome shotgun (WGS) entry which is preliminary data.</text>
</comment>
<keyword evidence="2" id="KW-0812">Transmembrane</keyword>
<feature type="domain" description="DUF7730" evidence="3">
    <location>
        <begin position="100"/>
        <end position="285"/>
    </location>
</feature>
<feature type="compositionally biased region" description="Basic and acidic residues" evidence="1">
    <location>
        <begin position="59"/>
        <end position="77"/>
    </location>
</feature>
<proteinExistence type="predicted"/>
<protein>
    <recommendedName>
        <fullName evidence="3">DUF7730 domain-containing protein</fullName>
    </recommendedName>
</protein>
<keyword evidence="2" id="KW-1133">Transmembrane helix</keyword>
<feature type="transmembrane region" description="Helical" evidence="2">
    <location>
        <begin position="12"/>
        <end position="33"/>
    </location>
</feature>
<evidence type="ECO:0000313" key="4">
    <source>
        <dbReference type="EMBL" id="KAF7908996.1"/>
    </source>
</evidence>
<sequence length="357" mass="41604">MRSKKRIEPRVKALIILLAVVCFPITLFCIYIQRGQGDFDRIRKAQRKEMAKARKRKIRDQPKPLEERRKRELSLEPTERRRDLTSVFSTWKRNRKIPASLLQLPPEIVEKILQEVLGGNIFHLLQCRRRLGHVRCKEPHDIEHAASSQYDIERSCIPSAQRRKYLAYEWMRHHTQRPSPFYTRSDSCLAVLLTCRQVYNQGIPILYSCNTFDINNPETLLYLSQTVIPSRFKSMKSLQIDVNASMGSSTETGLANPTVEFSEWKMCLEILERLDGLQNLRLRVEFELQGYYPDVIYSDELIQKSLQDLLDVIKLSSLRGLRRFDLETNSRDIQGVEHAVESVRGIVCTQVEGLCVI</sequence>
<dbReference type="Proteomes" id="UP000783213">
    <property type="component" value="Unassembled WGS sequence"/>
</dbReference>
<keyword evidence="5" id="KW-1185">Reference proteome</keyword>
<evidence type="ECO:0000259" key="3">
    <source>
        <dbReference type="Pfam" id="PF24864"/>
    </source>
</evidence>
<dbReference type="RefSeq" id="XP_038803637.1">
    <property type="nucleotide sequence ID" value="XM_038960010.1"/>
</dbReference>
<evidence type="ECO:0000256" key="1">
    <source>
        <dbReference type="SAM" id="MobiDB-lite"/>
    </source>
</evidence>
<feature type="region of interest" description="Disordered" evidence="1">
    <location>
        <begin position="51"/>
        <end position="77"/>
    </location>
</feature>
<dbReference type="GeneID" id="62239156"/>
<organism evidence="4 5">
    <name type="scientific">Botrytis deweyae</name>
    <dbReference type="NCBI Taxonomy" id="2478750"/>
    <lineage>
        <taxon>Eukaryota</taxon>
        <taxon>Fungi</taxon>
        <taxon>Dikarya</taxon>
        <taxon>Ascomycota</taxon>
        <taxon>Pezizomycotina</taxon>
        <taxon>Leotiomycetes</taxon>
        <taxon>Helotiales</taxon>
        <taxon>Sclerotiniaceae</taxon>
        <taxon>Botrytis</taxon>
    </lineage>
</organism>
<gene>
    <name evidence="4" type="ORF">EAE98_012385</name>
</gene>
<evidence type="ECO:0000313" key="5">
    <source>
        <dbReference type="Proteomes" id="UP000783213"/>
    </source>
</evidence>
<dbReference type="Pfam" id="PF24864">
    <property type="entry name" value="DUF7730"/>
    <property type="match status" value="1"/>
</dbReference>
<evidence type="ECO:0000256" key="2">
    <source>
        <dbReference type="SAM" id="Phobius"/>
    </source>
</evidence>
<dbReference type="PANTHER" id="PTHR38790">
    <property type="entry name" value="2EXR DOMAIN-CONTAINING PROTEIN-RELATED"/>
    <property type="match status" value="1"/>
</dbReference>
<dbReference type="InterPro" id="IPR056632">
    <property type="entry name" value="DUF7730"/>
</dbReference>
<dbReference type="EMBL" id="RCSX01000065">
    <property type="protein sequence ID" value="KAF7908996.1"/>
    <property type="molecule type" value="Genomic_DNA"/>
</dbReference>
<reference evidence="4 5" key="1">
    <citation type="journal article" date="2020" name="Genome Biol. Evol.">
        <title>Comparative genomics of Sclerotiniaceae.</title>
        <authorList>
            <person name="Valero Jimenez C.A."/>
            <person name="Steentjes M."/>
            <person name="Scholten O.E."/>
            <person name="Van Kan J.A.L."/>
        </authorList>
    </citation>
    <scope>NUCLEOTIDE SEQUENCE [LARGE SCALE GENOMIC DNA]</scope>
    <source>
        <strain evidence="4 5">B1</strain>
    </source>
</reference>
<keyword evidence="2" id="KW-0472">Membrane</keyword>